<name>A0A1W2FNM3_KIBAR</name>
<dbReference type="SMART" id="SM00631">
    <property type="entry name" value="Zn_pept"/>
    <property type="match status" value="1"/>
</dbReference>
<keyword evidence="4" id="KW-0378">Hydrolase</keyword>
<accession>A0A1W2FNM3</accession>
<evidence type="ECO:0000256" key="7">
    <source>
        <dbReference type="PROSITE-ProRule" id="PRU01379"/>
    </source>
</evidence>
<dbReference type="Gene3D" id="3.40.630.10">
    <property type="entry name" value="Zn peptidases"/>
    <property type="match status" value="1"/>
</dbReference>
<keyword evidence="10" id="KW-0121">Carboxypeptidase</keyword>
<gene>
    <name evidence="10" type="ORF">SAMN05661093_07810</name>
</gene>
<evidence type="ECO:0000313" key="10">
    <source>
        <dbReference type="EMBL" id="SMD23236.1"/>
    </source>
</evidence>
<feature type="domain" description="Peptidase M14" evidence="9">
    <location>
        <begin position="37"/>
        <end position="263"/>
    </location>
</feature>
<evidence type="ECO:0000256" key="1">
    <source>
        <dbReference type="ARBA" id="ARBA00001947"/>
    </source>
</evidence>
<evidence type="ECO:0000259" key="9">
    <source>
        <dbReference type="PROSITE" id="PS52035"/>
    </source>
</evidence>
<dbReference type="GO" id="GO:0004181">
    <property type="term" value="F:metallocarboxypeptidase activity"/>
    <property type="evidence" value="ECO:0007669"/>
    <property type="project" value="InterPro"/>
</dbReference>
<comment type="cofactor">
    <cofactor evidence="1">
        <name>Zn(2+)</name>
        <dbReference type="ChEBI" id="CHEBI:29105"/>
    </cofactor>
</comment>
<evidence type="ECO:0000313" key="11">
    <source>
        <dbReference type="Proteomes" id="UP000192674"/>
    </source>
</evidence>
<dbReference type="GO" id="GO:0008270">
    <property type="term" value="F:zinc ion binding"/>
    <property type="evidence" value="ECO:0007669"/>
    <property type="project" value="InterPro"/>
</dbReference>
<feature type="signal peptide" evidence="8">
    <location>
        <begin position="1"/>
        <end position="24"/>
    </location>
</feature>
<keyword evidence="8" id="KW-0732">Signal</keyword>
<reference evidence="10 11" key="1">
    <citation type="submission" date="2017-04" db="EMBL/GenBank/DDBJ databases">
        <authorList>
            <person name="Afonso C.L."/>
            <person name="Miller P.J."/>
            <person name="Scott M.A."/>
            <person name="Spackman E."/>
            <person name="Goraichik I."/>
            <person name="Dimitrov K.M."/>
            <person name="Suarez D.L."/>
            <person name="Swayne D.E."/>
        </authorList>
    </citation>
    <scope>NUCLEOTIDE SEQUENCE [LARGE SCALE GENOMIC DNA]</scope>
    <source>
        <strain evidence="10 11">DSM 43828</strain>
    </source>
</reference>
<dbReference type="PROSITE" id="PS52035">
    <property type="entry name" value="PEPTIDASE_M14"/>
    <property type="match status" value="1"/>
</dbReference>
<feature type="active site" description="Proton donor/acceptor" evidence="7">
    <location>
        <position position="240"/>
    </location>
</feature>
<evidence type="ECO:0000256" key="4">
    <source>
        <dbReference type="ARBA" id="ARBA00022801"/>
    </source>
</evidence>
<dbReference type="CDD" id="cd06242">
    <property type="entry name" value="M14-like"/>
    <property type="match status" value="1"/>
</dbReference>
<evidence type="ECO:0000256" key="5">
    <source>
        <dbReference type="ARBA" id="ARBA00022833"/>
    </source>
</evidence>
<sequence length="411" mass="44513">MGISGKLAALTAAGLLLSGLPALATGDLPRTGFELSKGARWTTMAEEHQLLGQLGRKVNVSKIGTSVQGRPIHLVRVGRGGPTTVLFLCSQHGDEPAGREACLIKIRDLAYGKDSVPPGTTLLFIPNANPDGREADTRGNANGVDINRDHIALETPEGRTFARVIRDYQPDIVHDLHEFGPRPLVYDKDVLWLWPRNLNVHKRVHDESEVLSRSYIRPAVESRGLTSGVYGFLIDPVTGEPTEQIAGDGQERILRNTTGLKHALGLLVETNVDPNPGEDVPAAARRRVVSHQYAVDGTLKLVVERRVQLETATTVSRLTAPFQRGPIFFGGADNEAPPAGEVEPNPPCGYRLTATQYTQVAEKLSLHGVDSRRDGDGRLVPLAQQARPLIPLLLDARADFELVAGTPVARC</sequence>
<comment type="similarity">
    <text evidence="2 7">Belongs to the peptidase M14 family.</text>
</comment>
<dbReference type="RefSeq" id="WP_084431983.1">
    <property type="nucleotide sequence ID" value="NZ_FWXV01000009.1"/>
</dbReference>
<evidence type="ECO:0000256" key="3">
    <source>
        <dbReference type="ARBA" id="ARBA00022670"/>
    </source>
</evidence>
<dbReference type="PANTHER" id="PTHR11705">
    <property type="entry name" value="PROTEASE FAMILY M14 CARBOXYPEPTIDASE A,B"/>
    <property type="match status" value="1"/>
</dbReference>
<dbReference type="SUPFAM" id="SSF53187">
    <property type="entry name" value="Zn-dependent exopeptidases"/>
    <property type="match status" value="1"/>
</dbReference>
<protein>
    <submittedName>
        <fullName evidence="10">Zinc carboxypeptidase</fullName>
    </submittedName>
</protein>
<evidence type="ECO:0000256" key="6">
    <source>
        <dbReference type="ARBA" id="ARBA00023049"/>
    </source>
</evidence>
<evidence type="ECO:0000256" key="8">
    <source>
        <dbReference type="SAM" id="SignalP"/>
    </source>
</evidence>
<evidence type="ECO:0000256" key="2">
    <source>
        <dbReference type="ARBA" id="ARBA00005988"/>
    </source>
</evidence>
<dbReference type="InterPro" id="IPR000834">
    <property type="entry name" value="Peptidase_M14"/>
</dbReference>
<dbReference type="EMBL" id="FWXV01000009">
    <property type="protein sequence ID" value="SMD23236.1"/>
    <property type="molecule type" value="Genomic_DNA"/>
</dbReference>
<organism evidence="10 11">
    <name type="scientific">Kibdelosporangium aridum</name>
    <dbReference type="NCBI Taxonomy" id="2030"/>
    <lineage>
        <taxon>Bacteria</taxon>
        <taxon>Bacillati</taxon>
        <taxon>Actinomycetota</taxon>
        <taxon>Actinomycetes</taxon>
        <taxon>Pseudonocardiales</taxon>
        <taxon>Pseudonocardiaceae</taxon>
        <taxon>Kibdelosporangium</taxon>
    </lineage>
</organism>
<dbReference type="GO" id="GO:0005615">
    <property type="term" value="C:extracellular space"/>
    <property type="evidence" value="ECO:0007669"/>
    <property type="project" value="TreeGrafter"/>
</dbReference>
<feature type="chain" id="PRO_5012981054" evidence="8">
    <location>
        <begin position="25"/>
        <end position="411"/>
    </location>
</feature>
<dbReference type="PANTHER" id="PTHR11705:SF143">
    <property type="entry name" value="SLL0236 PROTEIN"/>
    <property type="match status" value="1"/>
</dbReference>
<keyword evidence="6" id="KW-0482">Metalloprotease</keyword>
<dbReference type="Pfam" id="PF00246">
    <property type="entry name" value="Peptidase_M14"/>
    <property type="match status" value="1"/>
</dbReference>
<keyword evidence="5" id="KW-0862">Zinc</keyword>
<keyword evidence="3" id="KW-0645">Protease</keyword>
<dbReference type="Proteomes" id="UP000192674">
    <property type="component" value="Unassembled WGS sequence"/>
</dbReference>
<dbReference type="AlphaFoldDB" id="A0A1W2FNM3"/>
<dbReference type="GO" id="GO:0006508">
    <property type="term" value="P:proteolysis"/>
    <property type="evidence" value="ECO:0007669"/>
    <property type="project" value="UniProtKB-KW"/>
</dbReference>
<keyword evidence="11" id="KW-1185">Reference proteome</keyword>
<dbReference type="OrthoDB" id="9758209at2"/>
<proteinExistence type="inferred from homology"/>